<dbReference type="EMBL" id="ADXJ01001062">
    <property type="protein sequence ID" value="EFR98837.1"/>
    <property type="molecule type" value="Genomic_DNA"/>
</dbReference>
<accession>E3ZU57</accession>
<protein>
    <submittedName>
        <fullName evidence="1">Uncharacterized protein</fullName>
    </submittedName>
</protein>
<reference evidence="1" key="1">
    <citation type="journal article" date="2010" name="Microbiol. Resour. Announc.">
        <title>Comparative genomics of the bacterial genus Listeria: Genome evolution is characterized by limited gene acquisition and limited gene loss.</title>
        <authorList>
            <person name="den Bakker H.C."/>
            <person name="Cummings C.A."/>
            <person name="Ferreira V."/>
            <person name="Vatta P."/>
            <person name="Orsi R.H."/>
            <person name="Degoricija L."/>
            <person name="Barker M."/>
            <person name="Petrauskene O."/>
            <person name="Furtado M.R."/>
            <person name="Wiedmann M."/>
        </authorList>
    </citation>
    <scope>NUCLEOTIDE SEQUENCE [LARGE SCALE GENOMIC DNA]</scope>
    <source>
        <strain evidence="1">FSL N1-067</strain>
    </source>
</reference>
<gene>
    <name evidence="1" type="ORF">NT03LS_3125</name>
</gene>
<dbReference type="Proteomes" id="UP000004302">
    <property type="component" value="Chromosome"/>
</dbReference>
<sequence length="201" mass="21257">MSSQSFFLFSGSILASIVHGAGSAVSSQIPSVAAIFIGCVLTKYCAWECPLNATPNPPITAITIAIWKDRLKKATSCFLSILYALTPAMKKAPVANAPNITCGNSTSNCPLVINCKKSFISARPFLNSKPTGCCINEFAAKIQKLDMIVPIETSQIHVKCNFLPSLSQPKIHSPIKVDSIKNASSASIASGAPKTSPTNLE</sequence>
<dbReference type="AlphaFoldDB" id="E3ZU57"/>
<organism evidence="1">
    <name type="scientific">Listeria seeligeri FSL N1-067</name>
    <dbReference type="NCBI Taxonomy" id="702453"/>
    <lineage>
        <taxon>Bacteria</taxon>
        <taxon>Bacillati</taxon>
        <taxon>Bacillota</taxon>
        <taxon>Bacilli</taxon>
        <taxon>Bacillales</taxon>
        <taxon>Listeriaceae</taxon>
        <taxon>Listeria</taxon>
    </lineage>
</organism>
<evidence type="ECO:0000313" key="1">
    <source>
        <dbReference type="EMBL" id="EFR98837.1"/>
    </source>
</evidence>
<name>E3ZU57_LISSE</name>
<comment type="caution">
    <text evidence="1">The sequence shown here is derived from an EMBL/GenBank/DDBJ whole genome shotgun (WGS) entry which is preliminary data.</text>
</comment>
<dbReference type="PATRIC" id="fig|702453.3.peg.2587"/>
<dbReference type="HOGENOM" id="CLU_1359030_0_0_9"/>
<proteinExistence type="predicted"/>